<dbReference type="EMBL" id="FUWH01000003">
    <property type="protein sequence ID" value="SJZ64227.1"/>
    <property type="molecule type" value="Genomic_DNA"/>
</dbReference>
<dbReference type="InterPro" id="IPR037107">
    <property type="entry name" value="Put_OMP_sf"/>
</dbReference>
<dbReference type="Proteomes" id="UP000190888">
    <property type="component" value="Unassembled WGS sequence"/>
</dbReference>
<evidence type="ECO:0000313" key="2">
    <source>
        <dbReference type="EMBL" id="SJZ64227.1"/>
    </source>
</evidence>
<evidence type="ECO:0000313" key="3">
    <source>
        <dbReference type="Proteomes" id="UP000190888"/>
    </source>
</evidence>
<dbReference type="InterPro" id="IPR018707">
    <property type="entry name" value="LpxR"/>
</dbReference>
<reference evidence="2 3" key="1">
    <citation type="submission" date="2017-02" db="EMBL/GenBank/DDBJ databases">
        <authorList>
            <person name="Peterson S.W."/>
        </authorList>
    </citation>
    <scope>NUCLEOTIDE SEQUENCE [LARGE SCALE GENOMIC DNA]</scope>
    <source>
        <strain evidence="2 3">DSM 22335</strain>
    </source>
</reference>
<keyword evidence="3" id="KW-1185">Reference proteome</keyword>
<accession>A0A1T4MBK8</accession>
<evidence type="ECO:0000256" key="1">
    <source>
        <dbReference type="SAM" id="SignalP"/>
    </source>
</evidence>
<sequence>MKYLLVFCCCIHISVAFAQKKKNVFFNKELSFVNDNDAYLLQYKDAYYTNGLFFRYAAASGTEDKKKIRALELGQMIYTPLERNTLAEVDIDRPYSGYLYLKYLQTTFRPKEDAILQWSAAAGMIGESSLGEEVQNGYHQLFRYSRFKGWRYQVRNDIALDGSVLYARTLPLRSDWFKMVPAAQGNIGTTFLNARLGTYLCVGAFERNDRSALFASRIGKNTASLQRKAELFFYTYPHLVLQGYNATIQGGLLHKGTGAVLGDIRTLMFEQNTGVCYAQGRWTLRLEYVYQTREARLQQTDQQYGSIQFAYRFQSRPAL</sequence>
<dbReference type="RefSeq" id="WP_078830775.1">
    <property type="nucleotide sequence ID" value="NZ_FUWH01000003.1"/>
</dbReference>
<proteinExistence type="predicted"/>
<keyword evidence="1" id="KW-0732">Signal</keyword>
<feature type="chain" id="PRO_5012639859" description="Lipid A deacylase LpxR family protein" evidence="1">
    <location>
        <begin position="19"/>
        <end position="319"/>
    </location>
</feature>
<dbReference type="Gene3D" id="2.40.128.140">
    <property type="entry name" value="Outer membrane protein"/>
    <property type="match status" value="1"/>
</dbReference>
<dbReference type="STRING" id="413434.SAMN04488132_103293"/>
<evidence type="ECO:0008006" key="4">
    <source>
        <dbReference type="Google" id="ProtNLM"/>
    </source>
</evidence>
<protein>
    <recommendedName>
        <fullName evidence="4">Lipid A deacylase LpxR family protein</fullName>
    </recommendedName>
</protein>
<name>A0A1T4MBK8_9BACT</name>
<feature type="signal peptide" evidence="1">
    <location>
        <begin position="1"/>
        <end position="18"/>
    </location>
</feature>
<dbReference type="Pfam" id="PF09982">
    <property type="entry name" value="LpxR"/>
    <property type="match status" value="1"/>
</dbReference>
<gene>
    <name evidence="2" type="ORF">SAMN04488132_103293</name>
</gene>
<organism evidence="2 3">
    <name type="scientific">Sediminibacterium ginsengisoli</name>
    <dbReference type="NCBI Taxonomy" id="413434"/>
    <lineage>
        <taxon>Bacteria</taxon>
        <taxon>Pseudomonadati</taxon>
        <taxon>Bacteroidota</taxon>
        <taxon>Chitinophagia</taxon>
        <taxon>Chitinophagales</taxon>
        <taxon>Chitinophagaceae</taxon>
        <taxon>Sediminibacterium</taxon>
    </lineage>
</organism>
<dbReference type="AlphaFoldDB" id="A0A1T4MBK8"/>
<dbReference type="OrthoDB" id="622552at2"/>